<dbReference type="SUPFAM" id="SSF53098">
    <property type="entry name" value="Ribonuclease H-like"/>
    <property type="match status" value="1"/>
</dbReference>
<proteinExistence type="predicted"/>
<dbReference type="SUPFAM" id="SSF46689">
    <property type="entry name" value="Homeodomain-like"/>
    <property type="match status" value="1"/>
</dbReference>
<organism evidence="2 3">
    <name type="scientific">Bacillus seohaeanensis</name>
    <dbReference type="NCBI Taxonomy" id="284580"/>
    <lineage>
        <taxon>Bacteria</taxon>
        <taxon>Bacillati</taxon>
        <taxon>Bacillota</taxon>
        <taxon>Bacilli</taxon>
        <taxon>Bacillales</taxon>
        <taxon>Bacillaceae</taxon>
        <taxon>Bacillus</taxon>
    </lineage>
</organism>
<dbReference type="InterPro" id="IPR036397">
    <property type="entry name" value="RNaseH_sf"/>
</dbReference>
<dbReference type="InterPro" id="IPR012337">
    <property type="entry name" value="RNaseH-like_sf"/>
</dbReference>
<dbReference type="PROSITE" id="PS50994">
    <property type="entry name" value="INTEGRASE"/>
    <property type="match status" value="1"/>
</dbReference>
<protein>
    <recommendedName>
        <fullName evidence="1">Integrase catalytic domain-containing protein</fullName>
    </recommendedName>
</protein>
<evidence type="ECO:0000313" key="3">
    <source>
        <dbReference type="Proteomes" id="UP001597506"/>
    </source>
</evidence>
<dbReference type="RefSeq" id="WP_377931755.1">
    <property type="nucleotide sequence ID" value="NZ_JBHUMF010000002.1"/>
</dbReference>
<sequence length="469" mass="55297">MMLEDAKYIEILEFILKGRPYREIADSLKVSKNTITDLIKRLRNTGSIFPSTTKKSIYDPIIKEIQEHVVQLLRMRRSTYNLRHKIKLTNTEIYLLILAKGYKISFTKVKELIKFGKNIIKEGYLNIIHLPGDAVEFDWGTLQLQIEDEENATRVSLAVFSFPYSNFRKAYVLPNASGESFVIAFKKFIKDMHGVPRLFILDNMRIARKLSSTSDNEVKLTTLFKDLSKHYQFNVTFCAPHCPNQKGNVENNVGILKKHFEQSYIHSFNTIDEVQEYVDRIIGDLNVKKHPRKNDTCDNLINHERKYLLPLPKKEFIFFHQKECTVSNHGTITFQKNHYTVPEMFKREKVLVKYNDKVIYIFKKGTDTVIAKYSPITNKGKRKHRIWYMINKLKNKGNGFIDSEEYKSMPKQEKLILEKVFKNNSHEFLAFIKIIKDRPRDIIRKFVYKYKDTLEGWTVNQLMEEIQVI</sequence>
<name>A0ABW5RM74_9BACI</name>
<evidence type="ECO:0000313" key="2">
    <source>
        <dbReference type="EMBL" id="MFD2679261.1"/>
    </source>
</evidence>
<dbReference type="InterPro" id="IPR009057">
    <property type="entry name" value="Homeodomain-like_sf"/>
</dbReference>
<feature type="domain" description="Integrase catalytic" evidence="1">
    <location>
        <begin position="127"/>
        <end position="318"/>
    </location>
</feature>
<comment type="caution">
    <text evidence="2">The sequence shown here is derived from an EMBL/GenBank/DDBJ whole genome shotgun (WGS) entry which is preliminary data.</text>
</comment>
<dbReference type="EMBL" id="JBHUMF010000002">
    <property type="protein sequence ID" value="MFD2679261.1"/>
    <property type="molecule type" value="Genomic_DNA"/>
</dbReference>
<keyword evidence="3" id="KW-1185">Reference proteome</keyword>
<evidence type="ECO:0000259" key="1">
    <source>
        <dbReference type="PROSITE" id="PS50994"/>
    </source>
</evidence>
<dbReference type="InterPro" id="IPR001584">
    <property type="entry name" value="Integrase_cat-core"/>
</dbReference>
<dbReference type="Gene3D" id="3.30.420.10">
    <property type="entry name" value="Ribonuclease H-like superfamily/Ribonuclease H"/>
    <property type="match status" value="1"/>
</dbReference>
<dbReference type="Proteomes" id="UP001597506">
    <property type="component" value="Unassembled WGS sequence"/>
</dbReference>
<gene>
    <name evidence="2" type="ORF">ACFSUL_00695</name>
</gene>
<reference evidence="3" key="1">
    <citation type="journal article" date="2019" name="Int. J. Syst. Evol. Microbiol.">
        <title>The Global Catalogue of Microorganisms (GCM) 10K type strain sequencing project: providing services to taxonomists for standard genome sequencing and annotation.</title>
        <authorList>
            <consortium name="The Broad Institute Genomics Platform"/>
            <consortium name="The Broad Institute Genome Sequencing Center for Infectious Disease"/>
            <person name="Wu L."/>
            <person name="Ma J."/>
        </authorList>
    </citation>
    <scope>NUCLEOTIDE SEQUENCE [LARGE SCALE GENOMIC DNA]</scope>
    <source>
        <strain evidence="3">KCTC 3913</strain>
    </source>
</reference>
<dbReference type="PANTHER" id="PTHR35004">
    <property type="entry name" value="TRANSPOSASE RV3428C-RELATED"/>
    <property type="match status" value="1"/>
</dbReference>
<dbReference type="PANTHER" id="PTHR35004:SF8">
    <property type="entry name" value="TRANSPOSASE RV3428C-RELATED"/>
    <property type="match status" value="1"/>
</dbReference>
<accession>A0ABW5RM74</accession>